<proteinExistence type="predicted"/>
<evidence type="ECO:0000313" key="4">
    <source>
        <dbReference type="Proteomes" id="UP001237595"/>
    </source>
</evidence>
<protein>
    <submittedName>
        <fullName evidence="3">Uncharacterized protein</fullName>
    </submittedName>
</protein>
<evidence type="ECO:0000256" key="2">
    <source>
        <dbReference type="SAM" id="Phobius"/>
    </source>
</evidence>
<keyword evidence="4" id="KW-1185">Reference proteome</keyword>
<keyword evidence="2" id="KW-1133">Transmembrane helix</keyword>
<evidence type="ECO:0000313" key="3">
    <source>
        <dbReference type="EMBL" id="MDI2031102.1"/>
    </source>
</evidence>
<name>A0ABT6PT91_9PSEU</name>
<feature type="transmembrane region" description="Helical" evidence="2">
    <location>
        <begin position="85"/>
        <end position="108"/>
    </location>
</feature>
<dbReference type="EMBL" id="JASAOF010000015">
    <property type="protein sequence ID" value="MDI2031102.1"/>
    <property type="molecule type" value="Genomic_DNA"/>
</dbReference>
<keyword evidence="2" id="KW-0812">Transmembrane</keyword>
<dbReference type="RefSeq" id="WP_281457388.1">
    <property type="nucleotide sequence ID" value="NZ_JASAOF010000015.1"/>
</dbReference>
<evidence type="ECO:0000256" key="1">
    <source>
        <dbReference type="SAM" id="MobiDB-lite"/>
    </source>
</evidence>
<comment type="caution">
    <text evidence="3">The sequence shown here is derived from an EMBL/GenBank/DDBJ whole genome shotgun (WGS) entry which is preliminary data.</text>
</comment>
<dbReference type="Proteomes" id="UP001237595">
    <property type="component" value="Unassembled WGS sequence"/>
</dbReference>
<sequence>MSGTMSLSNGPGGLNAGPYPVELGTTVAPGQSSTATTILDERLPEGPWTVHLTLRSGLVERTGTATITLPRSGAGPLVGLTSGTWSGTAAALVLVPAVVIILFGARLLRRRR</sequence>
<accession>A0ABT6PT91</accession>
<feature type="region of interest" description="Disordered" evidence="1">
    <location>
        <begin position="1"/>
        <end position="32"/>
    </location>
</feature>
<organism evidence="3 4">
    <name type="scientific">Saccharopolyspora ipomoeae</name>
    <dbReference type="NCBI Taxonomy" id="3042027"/>
    <lineage>
        <taxon>Bacteria</taxon>
        <taxon>Bacillati</taxon>
        <taxon>Actinomycetota</taxon>
        <taxon>Actinomycetes</taxon>
        <taxon>Pseudonocardiales</taxon>
        <taxon>Pseudonocardiaceae</taxon>
        <taxon>Saccharopolyspora</taxon>
    </lineage>
</organism>
<reference evidence="3 4" key="1">
    <citation type="submission" date="2023-04" db="EMBL/GenBank/DDBJ databases">
        <title>Draft genome sequence of Saccharopolyspora sp. TS4A08 isolated from sweet potato rhizospheric soil.</title>
        <authorList>
            <person name="Suksaard P."/>
            <person name="Duangmal K."/>
        </authorList>
    </citation>
    <scope>NUCLEOTIDE SEQUENCE [LARGE SCALE GENOMIC DNA]</scope>
    <source>
        <strain evidence="3 4">TS4A08</strain>
    </source>
</reference>
<gene>
    <name evidence="3" type="ORF">QFW96_20895</name>
</gene>
<keyword evidence="2" id="KW-0472">Membrane</keyword>